<dbReference type="OrthoDB" id="5872915at2759"/>
<name>A0A183FPF3_HELPZ</name>
<reference evidence="5" key="2">
    <citation type="submission" date="2019-09" db="UniProtKB">
        <authorList>
            <consortium name="WormBaseParasite"/>
        </authorList>
    </citation>
    <scope>IDENTIFICATION</scope>
</reference>
<accession>A0A183FPF3</accession>
<proteinExistence type="predicted"/>
<dbReference type="GO" id="GO:0044547">
    <property type="term" value="F:DNA topoisomerase binding"/>
    <property type="evidence" value="ECO:0007669"/>
    <property type="project" value="TreeGrafter"/>
</dbReference>
<evidence type="ECO:0000313" key="5">
    <source>
        <dbReference type="WBParaSite" id="HPBE_0000948101-mRNA-1"/>
    </source>
</evidence>
<dbReference type="InterPro" id="IPR041426">
    <property type="entry name" value="Mos1_HTH"/>
</dbReference>
<keyword evidence="4" id="KW-1185">Reference proteome</keyword>
<dbReference type="GO" id="GO:0005634">
    <property type="term" value="C:nucleus"/>
    <property type="evidence" value="ECO:0007669"/>
    <property type="project" value="TreeGrafter"/>
</dbReference>
<dbReference type="GO" id="GO:0000729">
    <property type="term" value="P:DNA double-strand break processing"/>
    <property type="evidence" value="ECO:0007669"/>
    <property type="project" value="TreeGrafter"/>
</dbReference>
<dbReference type="GO" id="GO:0006303">
    <property type="term" value="P:double-strand break repair via nonhomologous end joining"/>
    <property type="evidence" value="ECO:0007669"/>
    <property type="project" value="TreeGrafter"/>
</dbReference>
<dbReference type="SUPFAM" id="SSF56219">
    <property type="entry name" value="DNase I-like"/>
    <property type="match status" value="1"/>
</dbReference>
<dbReference type="InterPro" id="IPR036691">
    <property type="entry name" value="Endo/exonu/phosph_ase_sf"/>
</dbReference>
<dbReference type="CDD" id="cd09076">
    <property type="entry name" value="L1-EN"/>
    <property type="match status" value="1"/>
</dbReference>
<protein>
    <submittedName>
        <fullName evidence="5">HTH_48 domain-containing protein</fullName>
    </submittedName>
</protein>
<dbReference type="Gene3D" id="1.10.10.1450">
    <property type="match status" value="1"/>
</dbReference>
<dbReference type="Proteomes" id="UP000050761">
    <property type="component" value="Unassembled WGS sequence"/>
</dbReference>
<dbReference type="GO" id="GO:0044774">
    <property type="term" value="P:mitotic DNA integrity checkpoint signaling"/>
    <property type="evidence" value="ECO:0007669"/>
    <property type="project" value="TreeGrafter"/>
</dbReference>
<dbReference type="GO" id="GO:0000793">
    <property type="term" value="C:condensed chromosome"/>
    <property type="evidence" value="ECO:0007669"/>
    <property type="project" value="TreeGrafter"/>
</dbReference>
<feature type="region of interest" description="Disordered" evidence="1">
    <location>
        <begin position="542"/>
        <end position="561"/>
    </location>
</feature>
<dbReference type="Pfam" id="PF01359">
    <property type="entry name" value="Transposase_1"/>
    <property type="match status" value="1"/>
</dbReference>
<dbReference type="GO" id="GO:0015074">
    <property type="term" value="P:DNA integration"/>
    <property type="evidence" value="ECO:0007669"/>
    <property type="project" value="TreeGrafter"/>
</dbReference>
<dbReference type="GO" id="GO:0003690">
    <property type="term" value="F:double-stranded DNA binding"/>
    <property type="evidence" value="ECO:0007669"/>
    <property type="project" value="TreeGrafter"/>
</dbReference>
<dbReference type="InterPro" id="IPR001888">
    <property type="entry name" value="Transposase_1"/>
</dbReference>
<reference evidence="3 4" key="1">
    <citation type="submission" date="2018-11" db="EMBL/GenBank/DDBJ databases">
        <authorList>
            <consortium name="Pathogen Informatics"/>
        </authorList>
    </citation>
    <scope>NUCLEOTIDE SEQUENCE [LARGE SCALE GENOMIC DNA]</scope>
</reference>
<dbReference type="PANTHER" id="PTHR46060">
    <property type="entry name" value="MARINER MOS1 TRANSPOSASE-LIKE PROTEIN"/>
    <property type="match status" value="1"/>
</dbReference>
<sequence>MRGRHRGATELVRKSCNVSRIRVATLNVGTLTGRSYELVEALERRRVDFCAVQETRWSCRKSRDIGRGFKTVLCGSPRTISGVGIIVSERFRDSIVSVERFDDRLMKIVVAAKERIYHFFSVYAPQTSCSSAEVPSKEVIIVTGDLNGHVGATKEGYSCHGGFGYGSRNTDGERILEYAESHNLTIVNTVFRKRDSHPISYYSRSTKIQIDFVLVRDRDRSLVTDAKVVPYETVAPPRLKQVERCGAARIKWWRIREKEAAVISRVRLPTVMTIDETWKKTTGAIRQAAHVAPIADKMREARLRWYGHVLRGEEDSVLDETMEKTHLRVIMLHQFKLRRSVSEATQNIKMAWGEDSANERTVRRWYQKFRVGDVDLEDKDRSGRPAKCDDGRLKERVEADLRGTVREMGRELQISRTTISRHREAIGNVKKLDKWVPHELTEEQQRCRLEICSSLTIRNENDPFLDRIITCDEKWIVYDNRRRSAQWLDKEEPPKHFPKPSLHPRKVKLSVCREVLSKQGTKQKMMKGACCSHTAHLCMQSPRNQQKDGQSYQDQTNAHQE</sequence>
<dbReference type="InterPro" id="IPR036397">
    <property type="entry name" value="RNaseH_sf"/>
</dbReference>
<dbReference type="AlphaFoldDB" id="A0A183FPF3"/>
<dbReference type="Gene3D" id="3.60.10.10">
    <property type="entry name" value="Endonuclease/exonuclease/phosphatase"/>
    <property type="match status" value="1"/>
</dbReference>
<dbReference type="GO" id="GO:0000014">
    <property type="term" value="F:single-stranded DNA endodeoxyribonuclease activity"/>
    <property type="evidence" value="ECO:0007669"/>
    <property type="project" value="TreeGrafter"/>
</dbReference>
<evidence type="ECO:0000313" key="4">
    <source>
        <dbReference type="Proteomes" id="UP000050761"/>
    </source>
</evidence>
<dbReference type="Pfam" id="PF17906">
    <property type="entry name" value="HTH_48"/>
    <property type="match status" value="1"/>
</dbReference>
<dbReference type="EMBL" id="UZAH01026452">
    <property type="protein sequence ID" value="VDO80961.1"/>
    <property type="molecule type" value="Genomic_DNA"/>
</dbReference>
<dbReference type="PANTHER" id="PTHR46060:SF2">
    <property type="entry name" value="HISTONE-LYSINE N-METHYLTRANSFERASE SETMAR"/>
    <property type="match status" value="1"/>
</dbReference>
<accession>A0A3P7Y1V0</accession>
<evidence type="ECO:0000256" key="1">
    <source>
        <dbReference type="SAM" id="MobiDB-lite"/>
    </source>
</evidence>
<dbReference type="InterPro" id="IPR052709">
    <property type="entry name" value="Transposase-MT_Hybrid"/>
</dbReference>
<feature type="domain" description="Mos1 transposase HTH" evidence="2">
    <location>
        <begin position="324"/>
        <end position="373"/>
    </location>
</feature>
<organism evidence="4 5">
    <name type="scientific">Heligmosomoides polygyrus</name>
    <name type="common">Parasitic roundworm</name>
    <dbReference type="NCBI Taxonomy" id="6339"/>
    <lineage>
        <taxon>Eukaryota</taxon>
        <taxon>Metazoa</taxon>
        <taxon>Ecdysozoa</taxon>
        <taxon>Nematoda</taxon>
        <taxon>Chromadorea</taxon>
        <taxon>Rhabditida</taxon>
        <taxon>Rhabditina</taxon>
        <taxon>Rhabditomorpha</taxon>
        <taxon>Strongyloidea</taxon>
        <taxon>Heligmosomidae</taxon>
        <taxon>Heligmosomoides</taxon>
    </lineage>
</organism>
<dbReference type="WBParaSite" id="HPBE_0000948101-mRNA-1">
    <property type="protein sequence ID" value="HPBE_0000948101-mRNA-1"/>
    <property type="gene ID" value="HPBE_0000948101"/>
</dbReference>
<dbReference type="GO" id="GO:0031297">
    <property type="term" value="P:replication fork processing"/>
    <property type="evidence" value="ECO:0007669"/>
    <property type="project" value="TreeGrafter"/>
</dbReference>
<dbReference type="Gene3D" id="3.30.420.10">
    <property type="entry name" value="Ribonuclease H-like superfamily/Ribonuclease H"/>
    <property type="match status" value="1"/>
</dbReference>
<dbReference type="GO" id="GO:0035861">
    <property type="term" value="C:site of double-strand break"/>
    <property type="evidence" value="ECO:0007669"/>
    <property type="project" value="TreeGrafter"/>
</dbReference>
<dbReference type="GO" id="GO:0042800">
    <property type="term" value="F:histone H3K4 methyltransferase activity"/>
    <property type="evidence" value="ECO:0007669"/>
    <property type="project" value="TreeGrafter"/>
</dbReference>
<evidence type="ECO:0000313" key="3">
    <source>
        <dbReference type="EMBL" id="VDO80961.1"/>
    </source>
</evidence>
<gene>
    <name evidence="3" type="ORF">HPBE_LOCUS9482</name>
</gene>
<evidence type="ECO:0000259" key="2">
    <source>
        <dbReference type="Pfam" id="PF17906"/>
    </source>
</evidence>
<dbReference type="GO" id="GO:0003697">
    <property type="term" value="F:single-stranded DNA binding"/>
    <property type="evidence" value="ECO:0007669"/>
    <property type="project" value="TreeGrafter"/>
</dbReference>
<dbReference type="GO" id="GO:0046975">
    <property type="term" value="F:histone H3K36 methyltransferase activity"/>
    <property type="evidence" value="ECO:0007669"/>
    <property type="project" value="TreeGrafter"/>
</dbReference>